<evidence type="ECO:0000256" key="2">
    <source>
        <dbReference type="ARBA" id="ARBA00022777"/>
    </source>
</evidence>
<evidence type="ECO:0000313" key="4">
    <source>
        <dbReference type="EMBL" id="VEU74868.1"/>
    </source>
</evidence>
<dbReference type="GO" id="GO:0004371">
    <property type="term" value="F:glycerone kinase activity"/>
    <property type="evidence" value="ECO:0007669"/>
    <property type="project" value="InterPro"/>
</dbReference>
<dbReference type="EC" id="2.7.-.-" evidence="4"/>
<dbReference type="Pfam" id="PF02734">
    <property type="entry name" value="Dak2"/>
    <property type="match status" value="1"/>
</dbReference>
<dbReference type="OrthoDB" id="9800291at2"/>
<dbReference type="SUPFAM" id="SSF101473">
    <property type="entry name" value="DhaL-like"/>
    <property type="match status" value="1"/>
</dbReference>
<keyword evidence="2 4" id="KW-0418">Kinase</keyword>
<keyword evidence="1 4" id="KW-0808">Transferase</keyword>
<dbReference type="PANTHER" id="PTHR28629:SF4">
    <property type="entry name" value="TRIOKINASE_FMN CYCLASE"/>
    <property type="match status" value="1"/>
</dbReference>
<dbReference type="InterPro" id="IPR050861">
    <property type="entry name" value="Dihydroxyacetone_Kinase"/>
</dbReference>
<dbReference type="InterPro" id="IPR036117">
    <property type="entry name" value="DhaL_dom_sf"/>
</dbReference>
<evidence type="ECO:0000256" key="1">
    <source>
        <dbReference type="ARBA" id="ARBA00022679"/>
    </source>
</evidence>
<dbReference type="PROSITE" id="PS51480">
    <property type="entry name" value="DHAL"/>
    <property type="match status" value="1"/>
</dbReference>
<gene>
    <name evidence="4" type="primary">dhaK2_2</name>
    <name evidence="4" type="ORF">NCTC10181_00737</name>
</gene>
<sequence>MNSQLIIKIIKKITKVIQLKADELTELDRLIGDGDHGINLKRGFEALLPTLDNYADKPHKDLFNHIAMTLMSKVGGSSGPLLGSVFLKLAQSSNFAQGLLDGALAVQMRGKANIGDKTMVDILVPFATTYYEQLAQGISKNQALETALTIAHNHLEQSKNLIAKKGRASYLGERSIGVTDPGSQSVYYMLEIVVKELSQNG</sequence>
<dbReference type="AlphaFoldDB" id="A0A449B2P3"/>
<dbReference type="EMBL" id="LR215036">
    <property type="protein sequence ID" value="VEU74868.1"/>
    <property type="molecule type" value="Genomic_DNA"/>
</dbReference>
<dbReference type="GO" id="GO:0019563">
    <property type="term" value="P:glycerol catabolic process"/>
    <property type="evidence" value="ECO:0007669"/>
    <property type="project" value="TreeGrafter"/>
</dbReference>
<dbReference type="FunFam" id="1.25.40.340:FF:000002">
    <property type="entry name" value="Dihydroxyacetone kinase, L subunit"/>
    <property type="match status" value="1"/>
</dbReference>
<evidence type="ECO:0000313" key="5">
    <source>
        <dbReference type="Proteomes" id="UP000290985"/>
    </source>
</evidence>
<name>A0A449B2P3_9BACT</name>
<dbReference type="RefSeq" id="WP_129725658.1">
    <property type="nucleotide sequence ID" value="NZ_LR215036.1"/>
</dbReference>
<dbReference type="InterPro" id="IPR004007">
    <property type="entry name" value="DhaL_dom"/>
</dbReference>
<proteinExistence type="predicted"/>
<reference evidence="4 5" key="1">
    <citation type="submission" date="2019-01" db="EMBL/GenBank/DDBJ databases">
        <authorList>
            <consortium name="Pathogen Informatics"/>
        </authorList>
    </citation>
    <scope>NUCLEOTIDE SEQUENCE [LARGE SCALE GENOMIC DNA]</scope>
    <source>
        <strain evidence="4 5">NCTC10181</strain>
    </source>
</reference>
<dbReference type="KEGG" id="mcit:NCTC10181_00737"/>
<protein>
    <submittedName>
        <fullName evidence="4">Glycerone kinase</fullName>
        <ecNumber evidence="4">2.7.-.-</ecNumber>
    </submittedName>
</protein>
<dbReference type="PANTHER" id="PTHR28629">
    <property type="entry name" value="TRIOKINASE/FMN CYCLASE"/>
    <property type="match status" value="1"/>
</dbReference>
<dbReference type="Gene3D" id="1.25.40.340">
    <property type="match status" value="1"/>
</dbReference>
<dbReference type="SMART" id="SM01120">
    <property type="entry name" value="Dak2"/>
    <property type="match status" value="1"/>
</dbReference>
<evidence type="ECO:0000259" key="3">
    <source>
        <dbReference type="PROSITE" id="PS51480"/>
    </source>
</evidence>
<dbReference type="InterPro" id="IPR012737">
    <property type="entry name" value="DhaK_L_YcgS"/>
</dbReference>
<dbReference type="NCBIfam" id="TIGR02365">
    <property type="entry name" value="dha_L_ycgS"/>
    <property type="match status" value="1"/>
</dbReference>
<feature type="domain" description="DhaL" evidence="3">
    <location>
        <begin position="4"/>
        <end position="195"/>
    </location>
</feature>
<accession>A0A449B2P3</accession>
<dbReference type="GO" id="GO:0005829">
    <property type="term" value="C:cytosol"/>
    <property type="evidence" value="ECO:0007669"/>
    <property type="project" value="TreeGrafter"/>
</dbReference>
<keyword evidence="5" id="KW-1185">Reference proteome</keyword>
<dbReference type="Proteomes" id="UP000290985">
    <property type="component" value="Chromosome"/>
</dbReference>
<organism evidence="4 5">
    <name type="scientific">Mycoplasmopsis citelli</name>
    <dbReference type="NCBI Taxonomy" id="171281"/>
    <lineage>
        <taxon>Bacteria</taxon>
        <taxon>Bacillati</taxon>
        <taxon>Mycoplasmatota</taxon>
        <taxon>Mycoplasmoidales</taxon>
        <taxon>Metamycoplasmataceae</taxon>
        <taxon>Mycoplasmopsis</taxon>
    </lineage>
</organism>